<protein>
    <recommendedName>
        <fullName evidence="2">Retropepsin-like aspartic endopeptidase domain-containing protein</fullName>
    </recommendedName>
</protein>
<evidence type="ECO:0000313" key="4">
    <source>
        <dbReference type="Proteomes" id="UP000298358"/>
    </source>
</evidence>
<reference evidence="3 4" key="1">
    <citation type="submission" date="2019-03" db="EMBL/GenBank/DDBJ databases">
        <title>Diversity of the mouse oral microbiome.</title>
        <authorList>
            <person name="Joseph S."/>
            <person name="Aduse-Opoku J."/>
            <person name="Curtis M."/>
            <person name="Wade W."/>
            <person name="Hashim A."/>
        </authorList>
    </citation>
    <scope>NUCLEOTIDE SEQUENCE [LARGE SCALE GENOMIC DNA]</scope>
    <source>
        <strain evidence="3 4">P1012</strain>
    </source>
</reference>
<dbReference type="Pfam" id="PF05618">
    <property type="entry name" value="Zn_protease"/>
    <property type="match status" value="1"/>
</dbReference>
<dbReference type="PANTHER" id="PTHR38037">
    <property type="entry name" value="ZN_PROTEASE DOMAIN-CONTAINING PROTEIN"/>
    <property type="match status" value="1"/>
</dbReference>
<evidence type="ECO:0000313" key="3">
    <source>
        <dbReference type="EMBL" id="TFU32347.1"/>
    </source>
</evidence>
<evidence type="ECO:0000256" key="1">
    <source>
        <dbReference type="SAM" id="MobiDB-lite"/>
    </source>
</evidence>
<feature type="domain" description="Retropepsin-like aspartic endopeptidase" evidence="2">
    <location>
        <begin position="33"/>
        <end position="166"/>
    </location>
</feature>
<accession>A0A4Y9FSW4</accession>
<organism evidence="3 4">
    <name type="scientific">Microbacterium paludicola</name>
    <dbReference type="NCBI Taxonomy" id="300019"/>
    <lineage>
        <taxon>Bacteria</taxon>
        <taxon>Bacillati</taxon>
        <taxon>Actinomycetota</taxon>
        <taxon>Actinomycetes</taxon>
        <taxon>Micrococcales</taxon>
        <taxon>Microbacteriaceae</taxon>
        <taxon>Microbacterium</taxon>
    </lineage>
</organism>
<comment type="caution">
    <text evidence="3">The sequence shown here is derived from an EMBL/GenBank/DDBJ whole genome shotgun (WGS) entry which is preliminary data.</text>
</comment>
<keyword evidence="4" id="KW-1185">Reference proteome</keyword>
<gene>
    <name evidence="3" type="ORF">E4U02_11155</name>
</gene>
<dbReference type="AlphaFoldDB" id="A0A4Y9FSW4"/>
<dbReference type="Gene3D" id="2.40.70.10">
    <property type="entry name" value="Acid Proteases"/>
    <property type="match status" value="1"/>
</dbReference>
<dbReference type="Proteomes" id="UP000298358">
    <property type="component" value="Unassembled WGS sequence"/>
</dbReference>
<evidence type="ECO:0000259" key="2">
    <source>
        <dbReference type="Pfam" id="PF05618"/>
    </source>
</evidence>
<dbReference type="PANTHER" id="PTHR38037:SF1">
    <property type="entry name" value="ATP-DEPENDENT ZINC PROTEASE DOMAIN-CONTAINING PROTEIN-RELATED"/>
    <property type="match status" value="1"/>
</dbReference>
<sequence>MAIFTEQSCVPGWISDVSPHLPPSESVPSHALVGWREWVGLPGLGVEWLKAKVDTGARTSSLHAFGLKEFTRDGESWVRFEVHPWQRSADDAVPVELPVHDHRRVRSSSGHTERRVVVMLELRVLDRVIPAEVTLTRRDAMGFRMLVGRELLSQGFLVDSAASYLGGKPPRAVRRANKRPPAREHRRSFRHPAED</sequence>
<proteinExistence type="predicted"/>
<dbReference type="EMBL" id="SPQB01000028">
    <property type="protein sequence ID" value="TFU32347.1"/>
    <property type="molecule type" value="Genomic_DNA"/>
</dbReference>
<dbReference type="InterPro" id="IPR008503">
    <property type="entry name" value="Asp_endopeptidase"/>
</dbReference>
<feature type="compositionally biased region" description="Basic residues" evidence="1">
    <location>
        <begin position="171"/>
        <end position="195"/>
    </location>
</feature>
<dbReference type="OrthoDB" id="9782977at2"/>
<name>A0A4Y9FSW4_9MICO</name>
<dbReference type="InterPro" id="IPR021109">
    <property type="entry name" value="Peptidase_aspartic_dom_sf"/>
</dbReference>
<feature type="region of interest" description="Disordered" evidence="1">
    <location>
        <begin position="168"/>
        <end position="195"/>
    </location>
</feature>
<dbReference type="SUPFAM" id="SSF50630">
    <property type="entry name" value="Acid proteases"/>
    <property type="match status" value="1"/>
</dbReference>